<comment type="caution">
    <text evidence="1">The sequence shown here is derived from an EMBL/GenBank/DDBJ whole genome shotgun (WGS) entry which is preliminary data.</text>
</comment>
<gene>
    <name evidence="1" type="primary">nqrM</name>
    <name evidence="1" type="ORF">EYC98_11150</name>
</gene>
<dbReference type="InterPro" id="IPR007495">
    <property type="entry name" value="NqrM"/>
</dbReference>
<protein>
    <submittedName>
        <fullName evidence="1">(Na+)-NQR maturation NqrM</fullName>
    </submittedName>
</protein>
<dbReference type="PANTHER" id="PTHR40691:SF3">
    <property type="entry name" value="(NA+)-NQR MATURATION NQRM"/>
    <property type="match status" value="1"/>
</dbReference>
<name>A0ABT3TJ26_9GAMM</name>
<dbReference type="Pfam" id="PF04400">
    <property type="entry name" value="NqrM"/>
    <property type="match status" value="1"/>
</dbReference>
<evidence type="ECO:0000313" key="1">
    <source>
        <dbReference type="EMBL" id="MCX2981419.1"/>
    </source>
</evidence>
<sequence>MMTFVFTFLFFLLVVASMAVGVIFSNKPIKGSCGGMGAIGLDTSCDICGGNPQVCEEQTRSDSAASELFYSADKNRD</sequence>
<keyword evidence="2" id="KW-1185">Reference proteome</keyword>
<dbReference type="EMBL" id="SHNN01000002">
    <property type="protein sequence ID" value="MCX2981419.1"/>
    <property type="molecule type" value="Genomic_DNA"/>
</dbReference>
<evidence type="ECO:0000313" key="2">
    <source>
        <dbReference type="Proteomes" id="UP001143362"/>
    </source>
</evidence>
<dbReference type="PANTHER" id="PTHR40691">
    <property type="entry name" value="(NA+)-NQR MATURATION NQRM"/>
    <property type="match status" value="1"/>
</dbReference>
<proteinExistence type="predicted"/>
<reference evidence="1" key="1">
    <citation type="submission" date="2019-02" db="EMBL/GenBank/DDBJ databases">
        <authorList>
            <person name="Li S.-H."/>
        </authorList>
    </citation>
    <scope>NUCLEOTIDE SEQUENCE</scope>
    <source>
        <strain evidence="1">IMCC14734</strain>
    </source>
</reference>
<organism evidence="1 2">
    <name type="scientific">Candidatus Litorirhabdus singularis</name>
    <dbReference type="NCBI Taxonomy" id="2518993"/>
    <lineage>
        <taxon>Bacteria</taxon>
        <taxon>Pseudomonadati</taxon>
        <taxon>Pseudomonadota</taxon>
        <taxon>Gammaproteobacteria</taxon>
        <taxon>Cellvibrionales</taxon>
        <taxon>Halieaceae</taxon>
        <taxon>Candidatus Litorirhabdus</taxon>
    </lineage>
</organism>
<dbReference type="RefSeq" id="WP_279245419.1">
    <property type="nucleotide sequence ID" value="NZ_SHNN01000002.1"/>
</dbReference>
<accession>A0ABT3TJ26</accession>
<dbReference type="Proteomes" id="UP001143362">
    <property type="component" value="Unassembled WGS sequence"/>
</dbReference>